<accession>A0A1F5HY90</accession>
<dbReference type="PANTHER" id="PTHR34047">
    <property type="entry name" value="NUCLEAR INTRON MATURASE 1, MITOCHONDRIAL-RELATED"/>
    <property type="match status" value="1"/>
</dbReference>
<organism evidence="2 3">
    <name type="scientific">Candidatus Curtissbacteria bacterium RIFCSPLOWO2_01_FULL_42_26</name>
    <dbReference type="NCBI Taxonomy" id="1797729"/>
    <lineage>
        <taxon>Bacteria</taxon>
        <taxon>Candidatus Curtissiibacteriota</taxon>
    </lineage>
</organism>
<dbReference type="InterPro" id="IPR000477">
    <property type="entry name" value="RT_dom"/>
</dbReference>
<gene>
    <name evidence="2" type="ORF">A3A60_04565</name>
</gene>
<proteinExistence type="predicted"/>
<reference evidence="2 3" key="1">
    <citation type="journal article" date="2016" name="Nat. Commun.">
        <title>Thousands of microbial genomes shed light on interconnected biogeochemical processes in an aquifer system.</title>
        <authorList>
            <person name="Anantharaman K."/>
            <person name="Brown C.T."/>
            <person name="Hug L.A."/>
            <person name="Sharon I."/>
            <person name="Castelle C.J."/>
            <person name="Probst A.J."/>
            <person name="Thomas B.C."/>
            <person name="Singh A."/>
            <person name="Wilkins M.J."/>
            <person name="Karaoz U."/>
            <person name="Brodie E.L."/>
            <person name="Williams K.H."/>
            <person name="Hubbard S.S."/>
            <person name="Banfield J.F."/>
        </authorList>
    </citation>
    <scope>NUCLEOTIDE SEQUENCE [LARGE SCALE GENOMIC DNA]</scope>
</reference>
<evidence type="ECO:0000313" key="3">
    <source>
        <dbReference type="Proteomes" id="UP000179227"/>
    </source>
</evidence>
<comment type="caution">
    <text evidence="2">The sequence shown here is derived from an EMBL/GenBank/DDBJ whole genome shotgun (WGS) entry which is preliminary data.</text>
</comment>
<evidence type="ECO:0000313" key="2">
    <source>
        <dbReference type="EMBL" id="OGE09030.1"/>
    </source>
</evidence>
<dbReference type="PANTHER" id="PTHR34047:SF8">
    <property type="entry name" value="PROTEIN YKFC"/>
    <property type="match status" value="1"/>
</dbReference>
<sequence>MGKLYNTIVGLENVFCAFEEFCVGKRKKKDVMAFCRNLEDNLFTIHRSLMTKTYKHGTYQMFYVKDPKVRQIHKATVADRLVHHIVSSHLERIFEPTFIKHSYSCRKNKGTHKAVFALWSMAQSLTAEGNRNCWVLKCDVRKFFASVDQKILLELLERRIADQDFLWLLGEIIYSYCPSGSSPTKGIPIGNLTSQFFANIYLNELDQFVTNSLKIENYIRYADDFVILSTNRNYLINLIPAIGKFLKLKLGLQLHPNKIFLRKIKSGVDFLGYVVFLYYILPRTKTKRRLISKIKSRINDYKEGKISEIKLNQTIQSYFGYLSHANSYKLRQELANLIWFWLCQ</sequence>
<dbReference type="SUPFAM" id="SSF56672">
    <property type="entry name" value="DNA/RNA polymerases"/>
    <property type="match status" value="1"/>
</dbReference>
<evidence type="ECO:0000259" key="1">
    <source>
        <dbReference type="PROSITE" id="PS50878"/>
    </source>
</evidence>
<protein>
    <recommendedName>
        <fullName evidence="1">Reverse transcriptase domain-containing protein</fullName>
    </recommendedName>
</protein>
<feature type="domain" description="Reverse transcriptase" evidence="1">
    <location>
        <begin position="43"/>
        <end position="275"/>
    </location>
</feature>
<dbReference type="CDD" id="cd01651">
    <property type="entry name" value="RT_G2_intron"/>
    <property type="match status" value="1"/>
</dbReference>
<dbReference type="Pfam" id="PF00078">
    <property type="entry name" value="RVT_1"/>
    <property type="match status" value="1"/>
</dbReference>
<dbReference type="InterPro" id="IPR043502">
    <property type="entry name" value="DNA/RNA_pol_sf"/>
</dbReference>
<dbReference type="PROSITE" id="PS50878">
    <property type="entry name" value="RT_POL"/>
    <property type="match status" value="1"/>
</dbReference>
<dbReference type="STRING" id="1797729.A3A60_04565"/>
<dbReference type="EMBL" id="MFBS01000028">
    <property type="protein sequence ID" value="OGE09030.1"/>
    <property type="molecule type" value="Genomic_DNA"/>
</dbReference>
<dbReference type="InterPro" id="IPR051083">
    <property type="entry name" value="GrpII_Intron_Splice-Mob/Def"/>
</dbReference>
<dbReference type="Proteomes" id="UP000179227">
    <property type="component" value="Unassembled WGS sequence"/>
</dbReference>
<name>A0A1F5HY90_9BACT</name>
<dbReference type="AlphaFoldDB" id="A0A1F5HY90"/>